<feature type="region of interest" description="Disordered" evidence="11">
    <location>
        <begin position="805"/>
        <end position="841"/>
    </location>
</feature>
<comment type="function">
    <text evidence="9">A type II topoisomerase that negatively supercoils closed circular double-stranded (ds) DNA in an ATP-dependent manner to modulate DNA topology and maintain chromosomes in an underwound state. Negative supercoiling favors strand separation, and DNA replication, transcription, recombination and repair, all of which involve strand separation. Also able to catalyze the interconversion of other topological isomers of dsDNA rings, including catenanes and knotted rings. Type II topoisomerases break and join 2 DNA strands simultaneously in an ATP-dependent manner.</text>
</comment>
<dbReference type="KEGG" id="ock:EXM22_14185"/>
<evidence type="ECO:0000256" key="7">
    <source>
        <dbReference type="ARBA" id="ARBA00023235"/>
    </source>
</evidence>
<evidence type="ECO:0000256" key="3">
    <source>
        <dbReference type="ARBA" id="ARBA00022741"/>
    </source>
</evidence>
<name>A0A5C1QST9_9SPIO</name>
<dbReference type="GO" id="GO:0005694">
    <property type="term" value="C:chromosome"/>
    <property type="evidence" value="ECO:0007669"/>
    <property type="project" value="InterPro"/>
</dbReference>
<evidence type="ECO:0000313" key="14">
    <source>
        <dbReference type="Proteomes" id="UP000324209"/>
    </source>
</evidence>
<keyword evidence="3 9" id="KW-0547">Nucleotide-binding</keyword>
<dbReference type="Pfam" id="PF03989">
    <property type="entry name" value="DNA_gyraseA_C"/>
    <property type="match status" value="6"/>
</dbReference>
<keyword evidence="5 9" id="KW-0799">Topoisomerase</keyword>
<dbReference type="RefSeq" id="WP_149487148.1">
    <property type="nucleotide sequence ID" value="NZ_CP036150.1"/>
</dbReference>
<protein>
    <recommendedName>
        <fullName evidence="9">DNA gyrase subunit A</fullName>
        <ecNumber evidence="9">5.6.2.2</ecNumber>
    </recommendedName>
</protein>
<evidence type="ECO:0000313" key="13">
    <source>
        <dbReference type="EMBL" id="QEN09072.1"/>
    </source>
</evidence>
<comment type="subunit">
    <text evidence="9">Heterotetramer, composed of two GyrA and two GyrB chains. In the heterotetramer, GyrA contains the active site tyrosine that forms a transient covalent intermediate with DNA, while GyrB binds cofactors and catalyzes ATP hydrolysis.</text>
</comment>
<dbReference type="AlphaFoldDB" id="A0A5C1QST9"/>
<dbReference type="InterPro" id="IPR013757">
    <property type="entry name" value="Topo_IIA_A_a_sf"/>
</dbReference>
<dbReference type="InterPro" id="IPR006691">
    <property type="entry name" value="GyrA/parC_rep"/>
</dbReference>
<keyword evidence="9" id="KW-0963">Cytoplasm</keyword>
<comment type="subcellular location">
    <subcellularLocation>
        <location evidence="9">Cytoplasm</location>
    </subcellularLocation>
</comment>
<evidence type="ECO:0000256" key="11">
    <source>
        <dbReference type="SAM" id="MobiDB-lite"/>
    </source>
</evidence>
<keyword evidence="4 9" id="KW-0067">ATP-binding</keyword>
<evidence type="ECO:0000259" key="12">
    <source>
        <dbReference type="PROSITE" id="PS52040"/>
    </source>
</evidence>
<evidence type="ECO:0000256" key="6">
    <source>
        <dbReference type="ARBA" id="ARBA00023125"/>
    </source>
</evidence>
<dbReference type="SMART" id="SM00434">
    <property type="entry name" value="TOP4c"/>
    <property type="match status" value="1"/>
</dbReference>
<dbReference type="Gene3D" id="3.30.1360.40">
    <property type="match status" value="1"/>
</dbReference>
<dbReference type="FunFam" id="2.120.10.90:FF:000005">
    <property type="entry name" value="DNA topoisomerase 4 subunit A"/>
    <property type="match status" value="1"/>
</dbReference>
<dbReference type="PANTHER" id="PTHR43493">
    <property type="entry name" value="DNA GYRASE/TOPOISOMERASE SUBUNIT A"/>
    <property type="match status" value="1"/>
</dbReference>
<dbReference type="PANTHER" id="PTHR43493:SF5">
    <property type="entry name" value="DNA GYRASE SUBUNIT A, CHLOROPLASTIC_MITOCHONDRIAL"/>
    <property type="match status" value="1"/>
</dbReference>
<feature type="compositionally biased region" description="Basic and acidic residues" evidence="11">
    <location>
        <begin position="832"/>
        <end position="841"/>
    </location>
</feature>
<dbReference type="InterPro" id="IPR035516">
    <property type="entry name" value="Gyrase/topoIV_suA_C"/>
</dbReference>
<dbReference type="FunFam" id="3.90.199.10:FF:000001">
    <property type="entry name" value="DNA gyrase subunit A"/>
    <property type="match status" value="1"/>
</dbReference>
<comment type="subunit">
    <text evidence="8">Heterotetramer composed of ParC and ParE.</text>
</comment>
<evidence type="ECO:0000256" key="1">
    <source>
        <dbReference type="ARBA" id="ARBA00000185"/>
    </source>
</evidence>
<dbReference type="PROSITE" id="PS52040">
    <property type="entry name" value="TOPO_IIA"/>
    <property type="match status" value="1"/>
</dbReference>
<dbReference type="GO" id="GO:0034335">
    <property type="term" value="F:DNA negative supercoiling activity"/>
    <property type="evidence" value="ECO:0007669"/>
    <property type="project" value="UniProtKB-ARBA"/>
</dbReference>
<evidence type="ECO:0000256" key="4">
    <source>
        <dbReference type="ARBA" id="ARBA00022840"/>
    </source>
</evidence>
<accession>A0A5C1QST9</accession>
<feature type="compositionally biased region" description="Acidic residues" evidence="11">
    <location>
        <begin position="807"/>
        <end position="831"/>
    </location>
</feature>
<comment type="similarity">
    <text evidence="2 9">Belongs to the type II topoisomerase GyrA/ParC subunit family.</text>
</comment>
<dbReference type="FunFam" id="3.30.1360.40:FF:000002">
    <property type="entry name" value="DNA gyrase subunit A"/>
    <property type="match status" value="1"/>
</dbReference>
<evidence type="ECO:0000256" key="10">
    <source>
        <dbReference type="PROSITE-ProRule" id="PRU01384"/>
    </source>
</evidence>
<dbReference type="InterPro" id="IPR013758">
    <property type="entry name" value="Topo_IIA_A/C_ab"/>
</dbReference>
<dbReference type="SUPFAM" id="SSF56719">
    <property type="entry name" value="Type II DNA topoisomerase"/>
    <property type="match status" value="1"/>
</dbReference>
<dbReference type="GO" id="GO:0009330">
    <property type="term" value="C:DNA topoisomerase type II (double strand cut, ATP-hydrolyzing) complex"/>
    <property type="evidence" value="ECO:0007669"/>
    <property type="project" value="TreeGrafter"/>
</dbReference>
<dbReference type="OrthoDB" id="9806486at2"/>
<dbReference type="SUPFAM" id="SSF101904">
    <property type="entry name" value="GyrA/ParC C-terminal domain-like"/>
    <property type="match status" value="1"/>
</dbReference>
<dbReference type="InterPro" id="IPR002205">
    <property type="entry name" value="Topo_IIA_dom_A"/>
</dbReference>
<gene>
    <name evidence="9 13" type="primary">gyrA</name>
    <name evidence="13" type="ORF">EXM22_14185</name>
</gene>
<dbReference type="CDD" id="cd00187">
    <property type="entry name" value="TOP4c"/>
    <property type="match status" value="1"/>
</dbReference>
<dbReference type="NCBIfam" id="NF004044">
    <property type="entry name" value="PRK05561.1"/>
    <property type="match status" value="1"/>
</dbReference>
<dbReference type="EMBL" id="CP036150">
    <property type="protein sequence ID" value="QEN09072.1"/>
    <property type="molecule type" value="Genomic_DNA"/>
</dbReference>
<dbReference type="GO" id="GO:0005737">
    <property type="term" value="C:cytoplasm"/>
    <property type="evidence" value="ECO:0007669"/>
    <property type="project" value="UniProtKB-SubCell"/>
</dbReference>
<dbReference type="Pfam" id="PF00521">
    <property type="entry name" value="DNA_topoisoIV"/>
    <property type="match status" value="1"/>
</dbReference>
<dbReference type="NCBIfam" id="NF004043">
    <property type="entry name" value="PRK05560.1"/>
    <property type="match status" value="1"/>
</dbReference>
<organism evidence="13 14">
    <name type="scientific">Oceanispirochaeta crateris</name>
    <dbReference type="NCBI Taxonomy" id="2518645"/>
    <lineage>
        <taxon>Bacteria</taxon>
        <taxon>Pseudomonadati</taxon>
        <taxon>Spirochaetota</taxon>
        <taxon>Spirochaetia</taxon>
        <taxon>Spirochaetales</taxon>
        <taxon>Spirochaetaceae</taxon>
        <taxon>Oceanispirochaeta</taxon>
    </lineage>
</organism>
<dbReference type="Proteomes" id="UP000324209">
    <property type="component" value="Chromosome"/>
</dbReference>
<comment type="miscellaneous">
    <text evidence="9">Few gyrases are as efficient as E.coli at forming negative supercoils. Not all organisms have 2 type II topoisomerases; in organisms with a single type II topoisomerase this enzyme also has to decatenate newly replicated chromosomes.</text>
</comment>
<feature type="domain" description="Topo IIA-type catalytic" evidence="12">
    <location>
        <begin position="34"/>
        <end position="499"/>
    </location>
</feature>
<comment type="catalytic activity">
    <reaction evidence="1 9 10">
        <text>ATP-dependent breakage, passage and rejoining of double-stranded DNA.</text>
        <dbReference type="EC" id="5.6.2.2"/>
    </reaction>
</comment>
<reference evidence="13 14" key="1">
    <citation type="submission" date="2019-02" db="EMBL/GenBank/DDBJ databases">
        <title>Complete Genome Sequence and Methylome Analysis of free living Spirochaetas.</title>
        <authorList>
            <person name="Fomenkov A."/>
            <person name="Dubinina G."/>
            <person name="Leshcheva N."/>
            <person name="Mikheeva N."/>
            <person name="Grabovich M."/>
            <person name="Vincze T."/>
            <person name="Roberts R.J."/>
        </authorList>
    </citation>
    <scope>NUCLEOTIDE SEQUENCE [LARGE SCALE GENOMIC DNA]</scope>
    <source>
        <strain evidence="13 14">K2</strain>
    </source>
</reference>
<evidence type="ECO:0000256" key="9">
    <source>
        <dbReference type="HAMAP-Rule" id="MF_01897"/>
    </source>
</evidence>
<dbReference type="InterPro" id="IPR005743">
    <property type="entry name" value="GyrA"/>
</dbReference>
<dbReference type="EC" id="5.6.2.2" evidence="9"/>
<keyword evidence="6 9" id="KW-0238">DNA-binding</keyword>
<dbReference type="InterPro" id="IPR050220">
    <property type="entry name" value="Type_II_DNA_Topoisomerases"/>
</dbReference>
<dbReference type="GO" id="GO:0003677">
    <property type="term" value="F:DNA binding"/>
    <property type="evidence" value="ECO:0007669"/>
    <property type="project" value="UniProtKB-UniRule"/>
</dbReference>
<feature type="active site" description="O-(5'-phospho-DNA)-tyrosine intermediate" evidence="9 10">
    <location>
        <position position="122"/>
    </location>
</feature>
<dbReference type="Gene3D" id="3.90.199.10">
    <property type="entry name" value="Topoisomerase II, domain 5"/>
    <property type="match status" value="1"/>
</dbReference>
<dbReference type="NCBIfam" id="TIGR01063">
    <property type="entry name" value="gyrA"/>
    <property type="match status" value="1"/>
</dbReference>
<keyword evidence="7 9" id="KW-0413">Isomerase</keyword>
<dbReference type="GO" id="GO:0006261">
    <property type="term" value="P:DNA-templated DNA replication"/>
    <property type="evidence" value="ECO:0007669"/>
    <property type="project" value="UniProtKB-UniRule"/>
</dbReference>
<dbReference type="Gene3D" id="1.10.268.10">
    <property type="entry name" value="Topoisomerase, domain 3"/>
    <property type="match status" value="1"/>
</dbReference>
<dbReference type="HAMAP" id="MF_01897">
    <property type="entry name" value="GyrA"/>
    <property type="match status" value="1"/>
</dbReference>
<dbReference type="FunFam" id="1.10.268.10:FF:000001">
    <property type="entry name" value="DNA gyrase subunit A"/>
    <property type="match status" value="1"/>
</dbReference>
<dbReference type="GO" id="GO:0005524">
    <property type="term" value="F:ATP binding"/>
    <property type="evidence" value="ECO:0007669"/>
    <property type="project" value="UniProtKB-UniRule"/>
</dbReference>
<sequence>MLDNTGKILPIAIEDEVKESYLNYAMSVIVSRALPDVRDGLKPVHRRILYSMSEMGLRYNTAYKKCGRIVGDVLGKFHPHGDQSIYDALVRLAQDFSLRVPVVQGQGNFGSVDGDPPAAMRYTEARLAKVSEAILMDIKKDTVDFGPNYDDSMKEPIILPTAFPMLLVNGASGIAVGMATNMPPHNLNEICEAICAVIDNPDIDIEGLLDIVKGPDFPTAAVVFGRTGFRQACMTGRGKITVRAKYHLEEMTSEKDAIIVTELPYMVNKANLVIRIAELVREKKIEGISDLRDESDRKGMRIVLELKRNVSPKVVLNLLFSHTNLQVNFSVNNLALVNGMPKVCTLRNLLDYFIRHRQIVIRRRSEYDLKKAKARAHILEGIKIALENIDEVVEIIKKSANVNIARANLMERFDFSELQAQAILDMRLQKLTSLETQKILDELAEIMKFIDYLEDLLAHEHKILGVVKDETKEIAQKYGNERQTEIRVEEIGSMNMEDLIEKEDMVVLISNRGFIKRIPFTAYKEQGRGGKGSNSATLKDGDFIEHIFLASTHSYILFVTSEGKAYWLKVYEIPEGSRASRGKHLKTIFEFAPDEEITTMVPLEDFSENSFLFMATQKGVVKRVSTHDFRNAKTRGIIAINLDEGDHLVSAKLTDGTNDVIIITKNGKGLRFPEESVRCMGRNSHGVRGIRLNGDDILIGVACVSEENDLFLISEQGYGKRTKFDDFNPHGRGTQGQRAYNVNKKSGSLVAALSVNESDSLICITTLGKAIKLNLNSISIIGRNAFGVRIVNINDNDTLVGVAVQQNDEDEDEDLPEEMDDAIEADEEEMVLEDKYSSEEE</sequence>
<evidence type="ECO:0000256" key="8">
    <source>
        <dbReference type="ARBA" id="ARBA00063644"/>
    </source>
</evidence>
<evidence type="ECO:0000256" key="2">
    <source>
        <dbReference type="ARBA" id="ARBA00008263"/>
    </source>
</evidence>
<dbReference type="InterPro" id="IPR013760">
    <property type="entry name" value="Topo_IIA-like_dom_sf"/>
</dbReference>
<dbReference type="GO" id="GO:0006265">
    <property type="term" value="P:DNA topological change"/>
    <property type="evidence" value="ECO:0007669"/>
    <property type="project" value="UniProtKB-UniRule"/>
</dbReference>
<feature type="short sequence motif" description="GyrA-box" evidence="9">
    <location>
        <begin position="526"/>
        <end position="532"/>
    </location>
</feature>
<dbReference type="Gene3D" id="2.120.10.90">
    <property type="entry name" value="DNA gyrase/topoisomerase IV, subunit A, C-terminal"/>
    <property type="match status" value="1"/>
</dbReference>
<keyword evidence="14" id="KW-1185">Reference proteome</keyword>
<proteinExistence type="inferred from homology"/>
<evidence type="ECO:0000256" key="5">
    <source>
        <dbReference type="ARBA" id="ARBA00023029"/>
    </source>
</evidence>